<dbReference type="PANTHER" id="PTHR12110:SF47">
    <property type="match status" value="1"/>
</dbReference>
<dbReference type="SUPFAM" id="SSF51658">
    <property type="entry name" value="Xylose isomerase-like"/>
    <property type="match status" value="1"/>
</dbReference>
<evidence type="ECO:0000313" key="3">
    <source>
        <dbReference type="EMBL" id="OAV59175.1"/>
    </source>
</evidence>
<dbReference type="InterPro" id="IPR036237">
    <property type="entry name" value="Xyl_isomerase-like_sf"/>
</dbReference>
<evidence type="ECO:0000259" key="2">
    <source>
        <dbReference type="Pfam" id="PF01261"/>
    </source>
</evidence>
<gene>
    <name evidence="3" type="ORF">A6F49_14910</name>
</gene>
<evidence type="ECO:0000313" key="4">
    <source>
        <dbReference type="Proteomes" id="UP000078292"/>
    </source>
</evidence>
<dbReference type="RefSeq" id="WP_043058860.1">
    <property type="nucleotide sequence ID" value="NZ_LXEY01000022.1"/>
</dbReference>
<dbReference type="AlphaFoldDB" id="A0A1B7LVV6"/>
<dbReference type="PANTHER" id="PTHR12110">
    <property type="entry name" value="HYDROXYPYRUVATE ISOMERASE"/>
    <property type="match status" value="1"/>
</dbReference>
<evidence type="ECO:0000256" key="1">
    <source>
        <dbReference type="ARBA" id="ARBA00023277"/>
    </source>
</evidence>
<organism evidence="3 4">
    <name type="scientific">Enteractinococcus helveticum</name>
    <dbReference type="NCBI Taxonomy" id="1837282"/>
    <lineage>
        <taxon>Bacteria</taxon>
        <taxon>Bacillati</taxon>
        <taxon>Actinomycetota</taxon>
        <taxon>Actinomycetes</taxon>
        <taxon>Micrococcales</taxon>
        <taxon>Micrococcaceae</taxon>
    </lineage>
</organism>
<proteinExistence type="predicted"/>
<comment type="caution">
    <text evidence="3">The sequence shown here is derived from an EMBL/GenBank/DDBJ whole genome shotgun (WGS) entry which is preliminary data.</text>
</comment>
<keyword evidence="4" id="KW-1185">Reference proteome</keyword>
<protein>
    <submittedName>
        <fullName evidence="3">Sugar phosphate isomerase</fullName>
    </submittedName>
</protein>
<dbReference type="STRING" id="1837282.A6F49_14910"/>
<feature type="domain" description="Xylose isomerase-like TIM barrel" evidence="2">
    <location>
        <begin position="24"/>
        <end position="257"/>
    </location>
</feature>
<dbReference type="InterPro" id="IPR050312">
    <property type="entry name" value="IolE/XylAMocC-like"/>
</dbReference>
<name>A0A1B7LVV6_9MICC</name>
<dbReference type="InterPro" id="IPR013022">
    <property type="entry name" value="Xyl_isomerase-like_TIM-brl"/>
</dbReference>
<dbReference type="Proteomes" id="UP000078292">
    <property type="component" value="Unassembled WGS sequence"/>
</dbReference>
<dbReference type="GO" id="GO:0016853">
    <property type="term" value="F:isomerase activity"/>
    <property type="evidence" value="ECO:0007669"/>
    <property type="project" value="UniProtKB-KW"/>
</dbReference>
<keyword evidence="3" id="KW-0413">Isomerase</keyword>
<dbReference type="Gene3D" id="3.20.20.150">
    <property type="entry name" value="Divalent-metal-dependent TIM barrel enzymes"/>
    <property type="match status" value="1"/>
</dbReference>
<reference evidence="3 4" key="1">
    <citation type="submission" date="2016-04" db="EMBL/GenBank/DDBJ databases">
        <title>First whole genome shotgun sequence of the bacterium Enteractinococcus sp. strain UASWS1574.</title>
        <authorList>
            <person name="Crovadore J."/>
            <person name="Chablais R."/>
            <person name="Lefort F."/>
        </authorList>
    </citation>
    <scope>NUCLEOTIDE SEQUENCE [LARGE SCALE GENOMIC DNA]</scope>
    <source>
        <strain evidence="3 4">UASWS1574</strain>
    </source>
</reference>
<accession>A0A1B7LVV6</accession>
<dbReference type="EMBL" id="LXEY01000022">
    <property type="protein sequence ID" value="OAV59175.1"/>
    <property type="molecule type" value="Genomic_DNA"/>
</dbReference>
<keyword evidence="1" id="KW-0119">Carbohydrate metabolism</keyword>
<dbReference type="Pfam" id="PF01261">
    <property type="entry name" value="AP_endonuc_2"/>
    <property type="match status" value="1"/>
</dbReference>
<sequence length="270" mass="30161">MARPEIPVTLSSSSIFSLPPQHVFAMAEDLGYDGVEVMITQNRWTHDPTKLDDLAQRHSMPIHSIHAPTLLFTQQVWGSAWTKVARAADQARELGAEIVVVHPPFRWQGSYATDFADGIRDIMEATGVTIAVENMYPWRVSGQEIKMYLPHYDPIPQDYDHVTWDFSHAATAKMDSLRAIKLLGSRLAHVHLTDGAGSPADEHLLPGHGNQRVVESLHYLAESDYDGAVCIEVSTRGQKYPGHREEMLAEALAFTRKHLARNPATQGEQH</sequence>